<accession>A0A316V029</accession>
<evidence type="ECO:0000313" key="2">
    <source>
        <dbReference type="Proteomes" id="UP000245884"/>
    </source>
</evidence>
<gene>
    <name evidence="1" type="ORF">BDZ90DRAFT_849</name>
</gene>
<name>A0A316V029_9BASI</name>
<proteinExistence type="predicted"/>
<evidence type="ECO:0000313" key="1">
    <source>
        <dbReference type="EMBL" id="PWN29911.1"/>
    </source>
</evidence>
<dbReference type="GeneID" id="37031710"/>
<protein>
    <submittedName>
        <fullName evidence="1">Uncharacterized protein</fullName>
    </submittedName>
</protein>
<organism evidence="1 2">
    <name type="scientific">Jaminaea rosea</name>
    <dbReference type="NCBI Taxonomy" id="1569628"/>
    <lineage>
        <taxon>Eukaryota</taxon>
        <taxon>Fungi</taxon>
        <taxon>Dikarya</taxon>
        <taxon>Basidiomycota</taxon>
        <taxon>Ustilaginomycotina</taxon>
        <taxon>Exobasidiomycetes</taxon>
        <taxon>Microstromatales</taxon>
        <taxon>Microstromatales incertae sedis</taxon>
        <taxon>Jaminaea</taxon>
    </lineage>
</organism>
<dbReference type="RefSeq" id="XP_025364523.1">
    <property type="nucleotide sequence ID" value="XM_025509887.1"/>
</dbReference>
<reference evidence="1 2" key="1">
    <citation type="journal article" date="2018" name="Mol. Biol. Evol.">
        <title>Broad Genomic Sampling Reveals a Smut Pathogenic Ancestry of the Fungal Clade Ustilaginomycotina.</title>
        <authorList>
            <person name="Kijpornyongpan T."/>
            <person name="Mondo S.J."/>
            <person name="Barry K."/>
            <person name="Sandor L."/>
            <person name="Lee J."/>
            <person name="Lipzen A."/>
            <person name="Pangilinan J."/>
            <person name="LaButti K."/>
            <person name="Hainaut M."/>
            <person name="Henrissat B."/>
            <person name="Grigoriev I.V."/>
            <person name="Spatafora J.W."/>
            <person name="Aime M.C."/>
        </authorList>
    </citation>
    <scope>NUCLEOTIDE SEQUENCE [LARGE SCALE GENOMIC DNA]</scope>
    <source>
        <strain evidence="1 2">MCA 5214</strain>
    </source>
</reference>
<keyword evidence="2" id="KW-1185">Reference proteome</keyword>
<dbReference type="EMBL" id="KZ819662">
    <property type="protein sequence ID" value="PWN29911.1"/>
    <property type="molecule type" value="Genomic_DNA"/>
</dbReference>
<dbReference type="AlphaFoldDB" id="A0A316V029"/>
<dbReference type="Proteomes" id="UP000245884">
    <property type="component" value="Unassembled WGS sequence"/>
</dbReference>
<sequence length="83" mass="9361">MTSACRKSRLLCAAMRRLPLVCVCRLTRASSDRLRVVVGGKSVGCQEEVSRGWVVRGGGDAWEGRIRERSWVARRVRESLRIC</sequence>